<dbReference type="Gene3D" id="3.30.420.10">
    <property type="entry name" value="Ribonuclease H-like superfamily/Ribonuclease H"/>
    <property type="match status" value="1"/>
</dbReference>
<accession>A0ABR2BKX9</accession>
<comment type="caution">
    <text evidence="1">The sequence shown here is derived from an EMBL/GenBank/DDBJ whole genome shotgun (WGS) entry which is preliminary data.</text>
</comment>
<evidence type="ECO:0000313" key="2">
    <source>
        <dbReference type="Proteomes" id="UP001472677"/>
    </source>
</evidence>
<sequence length="176" mass="19447">MPQSVTVTWTPPSPNWIALNTDASTIQPAGLSFTMGAFRDSLGNWKLGFHQAIGIMSPLNAELHNILIGIHIAQNHGFEKLIIQTDNFQAATLLSSTQTNTNTLPLILAIMAMRVRFQATEVLWTPHECNMVVDGMSCLSSSLNYDLIIFDSPPDRIQRLVHHDIAGPPYQRSVPT</sequence>
<organism evidence="1 2">
    <name type="scientific">Hibiscus sabdariffa</name>
    <name type="common">roselle</name>
    <dbReference type="NCBI Taxonomy" id="183260"/>
    <lineage>
        <taxon>Eukaryota</taxon>
        <taxon>Viridiplantae</taxon>
        <taxon>Streptophyta</taxon>
        <taxon>Embryophyta</taxon>
        <taxon>Tracheophyta</taxon>
        <taxon>Spermatophyta</taxon>
        <taxon>Magnoliopsida</taxon>
        <taxon>eudicotyledons</taxon>
        <taxon>Gunneridae</taxon>
        <taxon>Pentapetalae</taxon>
        <taxon>rosids</taxon>
        <taxon>malvids</taxon>
        <taxon>Malvales</taxon>
        <taxon>Malvaceae</taxon>
        <taxon>Malvoideae</taxon>
        <taxon>Hibiscus</taxon>
    </lineage>
</organism>
<dbReference type="SUPFAM" id="SSF53098">
    <property type="entry name" value="Ribonuclease H-like"/>
    <property type="match status" value="1"/>
</dbReference>
<evidence type="ECO:0000313" key="1">
    <source>
        <dbReference type="EMBL" id="KAK8507796.1"/>
    </source>
</evidence>
<name>A0ABR2BKX9_9ROSI</name>
<reference evidence="1 2" key="1">
    <citation type="journal article" date="2024" name="G3 (Bethesda)">
        <title>Genome assembly of Hibiscus sabdariffa L. provides insights into metabolisms of medicinal natural products.</title>
        <authorList>
            <person name="Kim T."/>
        </authorList>
    </citation>
    <scope>NUCLEOTIDE SEQUENCE [LARGE SCALE GENOMIC DNA]</scope>
    <source>
        <strain evidence="1">TK-2024</strain>
        <tissue evidence="1">Old leaves</tissue>
    </source>
</reference>
<dbReference type="InterPro" id="IPR012337">
    <property type="entry name" value="RNaseH-like_sf"/>
</dbReference>
<keyword evidence="2" id="KW-1185">Reference proteome</keyword>
<proteinExistence type="predicted"/>
<dbReference type="InterPro" id="IPR002156">
    <property type="entry name" value="RNaseH_domain"/>
</dbReference>
<protein>
    <submittedName>
        <fullName evidence="1">Uncharacterized protein</fullName>
    </submittedName>
</protein>
<dbReference type="CDD" id="cd06222">
    <property type="entry name" value="RNase_H_like"/>
    <property type="match status" value="1"/>
</dbReference>
<gene>
    <name evidence="1" type="ORF">V6N12_074361</name>
</gene>
<dbReference type="PANTHER" id="PTHR47723">
    <property type="entry name" value="OS05G0353850 PROTEIN"/>
    <property type="match status" value="1"/>
</dbReference>
<dbReference type="Proteomes" id="UP001472677">
    <property type="component" value="Unassembled WGS sequence"/>
</dbReference>
<dbReference type="EMBL" id="JBBPBM010000105">
    <property type="protein sequence ID" value="KAK8507796.1"/>
    <property type="molecule type" value="Genomic_DNA"/>
</dbReference>
<dbReference type="PANTHER" id="PTHR47723:SF19">
    <property type="entry name" value="POLYNUCLEOTIDYL TRANSFERASE, RIBONUCLEASE H-LIKE SUPERFAMILY PROTEIN"/>
    <property type="match status" value="1"/>
</dbReference>
<dbReference type="Pfam" id="PF13456">
    <property type="entry name" value="RVT_3"/>
    <property type="match status" value="1"/>
</dbReference>
<dbReference type="InterPro" id="IPR044730">
    <property type="entry name" value="RNase_H-like_dom_plant"/>
</dbReference>
<dbReference type="InterPro" id="IPR053151">
    <property type="entry name" value="RNase_H-like"/>
</dbReference>
<dbReference type="InterPro" id="IPR036397">
    <property type="entry name" value="RNaseH_sf"/>
</dbReference>